<keyword evidence="1" id="KW-0812">Transmembrane</keyword>
<evidence type="ECO:0000259" key="2">
    <source>
        <dbReference type="Pfam" id="PF01757"/>
    </source>
</evidence>
<feature type="transmembrane region" description="Helical" evidence="1">
    <location>
        <begin position="256"/>
        <end position="275"/>
    </location>
</feature>
<sequence length="393" mass="45254">MNSTVESRPYEVPVADALMSDTRLHYMDNLRAIAMLAGVLFHAALAHSVLLHNVWLPANAEQSQWVDVFAWFSHLFRMPLFFVIAGFFAALLVQKRGVGRMLKNRAVRILLPLVIFLPLCMWAVIAGLFDALAHVQNKSPVLLMIANAAPGTPPPPPTTLHLWFLYNLLFFYLITWILCQFQWGKLSEFFKRVKPWQFICVFPLIMVPALSSVNVPMPAPDSFFPQLWSFGFFGIFFLLGYWIFSAENFIEKFQPYWKLLLVLSLVAYGIFYTLIPKEFSMVPAPMVLWKKIIVSLCEAYVAVWMTLVCLTLGKTWLNSHSKFMRLIADSSYWIYIIHLPLLFALQYQLMDKNWSLFAKFSVASGVTLAIGFVTYLLLVRWTPIGWMLNGRRK</sequence>
<gene>
    <name evidence="3" type="ORF">GCM10011613_30860</name>
</gene>
<keyword evidence="4" id="KW-1185">Reference proteome</keyword>
<keyword evidence="1" id="KW-1133">Transmembrane helix</keyword>
<dbReference type="PANTHER" id="PTHR36927">
    <property type="entry name" value="BLR4337 PROTEIN"/>
    <property type="match status" value="1"/>
</dbReference>
<accession>A0ABQ3BC96</accession>
<reference evidence="4" key="1">
    <citation type="journal article" date="2019" name="Int. J. Syst. Evol. Microbiol.">
        <title>The Global Catalogue of Microorganisms (GCM) 10K type strain sequencing project: providing services to taxonomists for standard genome sequencing and annotation.</title>
        <authorList>
            <consortium name="The Broad Institute Genomics Platform"/>
            <consortium name="The Broad Institute Genome Sequencing Center for Infectious Disease"/>
            <person name="Wu L."/>
            <person name="Ma J."/>
        </authorList>
    </citation>
    <scope>NUCLEOTIDE SEQUENCE [LARGE SCALE GENOMIC DNA]</scope>
    <source>
        <strain evidence="4">KCTC 32239</strain>
    </source>
</reference>
<keyword evidence="1" id="KW-0472">Membrane</keyword>
<dbReference type="InterPro" id="IPR050623">
    <property type="entry name" value="Glucan_succinyl_AcylTrfase"/>
</dbReference>
<dbReference type="Pfam" id="PF01757">
    <property type="entry name" value="Acyl_transf_3"/>
    <property type="match status" value="1"/>
</dbReference>
<feature type="transmembrane region" description="Helical" evidence="1">
    <location>
        <begin position="75"/>
        <end position="94"/>
    </location>
</feature>
<dbReference type="Proteomes" id="UP000619761">
    <property type="component" value="Unassembled WGS sequence"/>
</dbReference>
<dbReference type="EMBL" id="BMYZ01000003">
    <property type="protein sequence ID" value="GGY83784.1"/>
    <property type="molecule type" value="Genomic_DNA"/>
</dbReference>
<feature type="transmembrane region" description="Helical" evidence="1">
    <location>
        <begin position="195"/>
        <end position="215"/>
    </location>
</feature>
<comment type="caution">
    <text evidence="3">The sequence shown here is derived from an EMBL/GenBank/DDBJ whole genome shotgun (WGS) entry which is preliminary data.</text>
</comment>
<feature type="transmembrane region" description="Helical" evidence="1">
    <location>
        <begin position="356"/>
        <end position="378"/>
    </location>
</feature>
<feature type="transmembrane region" description="Helical" evidence="1">
    <location>
        <begin position="33"/>
        <end position="55"/>
    </location>
</feature>
<evidence type="ECO:0000313" key="3">
    <source>
        <dbReference type="EMBL" id="GGY83784.1"/>
    </source>
</evidence>
<evidence type="ECO:0000313" key="4">
    <source>
        <dbReference type="Proteomes" id="UP000619761"/>
    </source>
</evidence>
<protein>
    <recommendedName>
        <fullName evidence="2">Acyltransferase 3 domain-containing protein</fullName>
    </recommendedName>
</protein>
<feature type="transmembrane region" description="Helical" evidence="1">
    <location>
        <begin position="163"/>
        <end position="183"/>
    </location>
</feature>
<feature type="transmembrane region" description="Helical" evidence="1">
    <location>
        <begin position="332"/>
        <end position="350"/>
    </location>
</feature>
<feature type="transmembrane region" description="Helical" evidence="1">
    <location>
        <begin position="227"/>
        <end position="244"/>
    </location>
</feature>
<feature type="transmembrane region" description="Helical" evidence="1">
    <location>
        <begin position="287"/>
        <end position="312"/>
    </location>
</feature>
<dbReference type="RefSeq" id="WP_189420221.1">
    <property type="nucleotide sequence ID" value="NZ_BMYZ01000003.1"/>
</dbReference>
<feature type="transmembrane region" description="Helical" evidence="1">
    <location>
        <begin position="106"/>
        <end position="129"/>
    </location>
</feature>
<dbReference type="PANTHER" id="PTHR36927:SF1">
    <property type="entry name" value="MDO-LIKE PROTEIN"/>
    <property type="match status" value="1"/>
</dbReference>
<dbReference type="InterPro" id="IPR002656">
    <property type="entry name" value="Acyl_transf_3_dom"/>
</dbReference>
<organism evidence="3 4">
    <name type="scientific">Cellvibrio zantedeschiae</name>
    <dbReference type="NCBI Taxonomy" id="1237077"/>
    <lineage>
        <taxon>Bacteria</taxon>
        <taxon>Pseudomonadati</taxon>
        <taxon>Pseudomonadota</taxon>
        <taxon>Gammaproteobacteria</taxon>
        <taxon>Cellvibrionales</taxon>
        <taxon>Cellvibrionaceae</taxon>
        <taxon>Cellvibrio</taxon>
    </lineage>
</organism>
<name>A0ABQ3BC96_9GAMM</name>
<evidence type="ECO:0000256" key="1">
    <source>
        <dbReference type="SAM" id="Phobius"/>
    </source>
</evidence>
<feature type="domain" description="Acyltransferase 3" evidence="2">
    <location>
        <begin position="25"/>
        <end position="375"/>
    </location>
</feature>
<proteinExistence type="predicted"/>